<protein>
    <submittedName>
        <fullName evidence="1">Uncharacterized protein</fullName>
    </submittedName>
</protein>
<sequence>MPRAVDFPQSSRADYFLALTDAGIGLQGPRKVSAANVAAQLAVGAGRVFATWAAAATYAPTKAGERIEVHGDPGTHTDPVVGGTVPNSGVFSGSLAPIGWRWIDDSTLAHLDTQLAAETANRIAGDTAEATARAAADTAEAAARAAADTAEANTRGAADANLQSQISALGGALIADGSWNASTNSPTLASGTGTNGHYRIVSTAGSTALDGESSWAVGDWALFSGGAWKKITGQVVPLEPQITLAQLPSTHVPASITRIVVTGHTSYGDPGWGAVFRRGASGRPLSTQDADGAWWEYVPSDGAIGAGIYGMVMDGAWSVDYSTGVMTMTGTDNAPMLQAAVDDALRFGFRRVNMPVGKARYYDTIHLGYGTSIASIELTSYHMMRPGYVGQGVGAVMIFANSDRPAINVQAGREFMIHGFAIIGLNYGYIERYIFGPEGGRLYNYSADPADWLDPAWTPSGDNPGGLQRHSPLCAIAIDAYKGAQPADHYPTVTYPDWTGIGTTQYGKGGSSDGRIFDLDIHGFPVGIIDSPNGDGNGDFIKITDIVFSRNIVNIAICNTQARNNEIRNLNCVFYHTLLDNVSFGVGAGTIDGPLENIAGGQCYQAFKLNIAQAGPITMSNWYAEGSVRIGEIVGASVLSPEVILDNWNYQCDASEHRWIPPALIHNGTGKYAPTVRLRNPGIVATERLTSLTTGGECIVEGGYIIGAIDLPASHQTAAMRQAVNYAAGAFVGLPRTPLDFGHAIARNKMGRTWVNPDFSHSVTRDGPDALFDTVEFGGVVKQLSQWNTGFIDNQGKQWRFGRAVPHMQFEMSNASVVVVAHSFTNDVLTFNYANALQNNAAVAFSIGDIIMHQNTGTLFVIETIGAADSGHANSYPITARQTNNMRVDSSGEFATQLIADLALPGNMFWFKTGIWIPKWVYYGDFTAASASVANVHLGNGSGAELASHLPSSALPLKMISYELPDAALSWPLSANNAIDTVTAGSPGSLTLTGQAARTGRFPIHPLPLIPA</sequence>
<evidence type="ECO:0000313" key="2">
    <source>
        <dbReference type="Proteomes" id="UP000245137"/>
    </source>
</evidence>
<dbReference type="EMBL" id="PUIV01000006">
    <property type="protein sequence ID" value="PWB94648.1"/>
    <property type="molecule type" value="Genomic_DNA"/>
</dbReference>
<proteinExistence type="predicted"/>
<keyword evidence="2" id="KW-1185">Reference proteome</keyword>
<gene>
    <name evidence="1" type="ORF">C5689_06185</name>
</gene>
<accession>A0A2U1SSP6</accession>
<dbReference type="AlphaFoldDB" id="A0A2U1SSP6"/>
<dbReference type="Proteomes" id="UP000245137">
    <property type="component" value="Unassembled WGS sequence"/>
</dbReference>
<organism evidence="1 2">
    <name type="scientific">Methylosinus sporium</name>
    <dbReference type="NCBI Taxonomy" id="428"/>
    <lineage>
        <taxon>Bacteria</taxon>
        <taxon>Pseudomonadati</taxon>
        <taxon>Pseudomonadota</taxon>
        <taxon>Alphaproteobacteria</taxon>
        <taxon>Hyphomicrobiales</taxon>
        <taxon>Methylocystaceae</taxon>
        <taxon>Methylosinus</taxon>
    </lineage>
</organism>
<name>A0A2U1SSP6_METSR</name>
<comment type="caution">
    <text evidence="1">The sequence shown here is derived from an EMBL/GenBank/DDBJ whole genome shotgun (WGS) entry which is preliminary data.</text>
</comment>
<dbReference type="RefSeq" id="WP_108916401.1">
    <property type="nucleotide sequence ID" value="NZ_BGJY01000018.1"/>
</dbReference>
<dbReference type="OrthoDB" id="7779280at2"/>
<reference evidence="1 2" key="1">
    <citation type="journal article" date="2018" name="Appl. Microbiol. Biotechnol.">
        <title>Co-cultivation of the strictly anaerobic methanogen Methanosarcina barkeri with aerobic methanotrophs in an oxygen-limited membrane bioreactor.</title>
        <authorList>
            <person name="In 't Zandt M.H."/>
            <person name="van den Bosch T.J.M."/>
            <person name="Rijkers R."/>
            <person name="van Kessel M.A.H.J."/>
            <person name="Jetten M.S.M."/>
            <person name="Welte C.U."/>
        </authorList>
    </citation>
    <scope>NUCLEOTIDE SEQUENCE [LARGE SCALE GENOMIC DNA]</scope>
    <source>
        <strain evidence="1 2">DSM 17706</strain>
    </source>
</reference>
<evidence type="ECO:0000313" key="1">
    <source>
        <dbReference type="EMBL" id="PWB94648.1"/>
    </source>
</evidence>